<feature type="compositionally biased region" description="Polar residues" evidence="1">
    <location>
        <begin position="854"/>
        <end position="868"/>
    </location>
</feature>
<feature type="compositionally biased region" description="Polar residues" evidence="1">
    <location>
        <begin position="804"/>
        <end position="817"/>
    </location>
</feature>
<feature type="region of interest" description="Disordered" evidence="1">
    <location>
        <begin position="61"/>
        <end position="103"/>
    </location>
</feature>
<keyword evidence="3" id="KW-1185">Reference proteome</keyword>
<sequence>MPSTKPAGPAKQSAFSSRPVSTSSGASAASALDTPEPATTLTAATSAAASAAAKLAEGLGSLSTMPTPRNTFLTPPTGIAIPEDGPPAGRAWPQGPPPAHPHAGRASYDDTYSLLGLLADGPRSRAAAIAALQGLAAADDRISSGGSGRTPIASVPLPLASPIAELGEVEDALMSIIARRQIPNRIQMHCPPTGGAGSSPAPADAGDGRPARRRPRPSVSGADADGAAGAAGADDRHSMRSHASALSSENAPSIASSATPYLDLNGHMERLAACISRLQVVSADGHAPQALGTRAGSMVSLRPPAFHGRKGSIASTHMSLPTHYDPNHRRPSLARLSPVSESPVIEAPLERRMQAHSRSSSHLSVISGMSTESRRRIMVAEMLTSAHYPGLFGSPVADMPSAGNMHSHRSPSSPGQGAPSIRGESSYSHDSSDARTHPSPPLLEQGLAASHDPQSAPSTPSRPQSKSGSVASSSNPLSIMVRDITPASRVALWLNLHTTAEPQRPSLWRRKQWQRRFFIFAGNVIYLFKTSSPVATALSLVRLFPNTIVCVNDSFANRSWVIEITHPATADGEGKPQPQQSWYLQPDTRSEMIILLKQLKAVTRELQVQPDIERREEERMRDRRRKHRTVAKAKSDICPWEVDEFSDAGSDAGEAAAKGCQFARGASGFPRIADEELFSDADADERPLAAARTNRGANAVNLEKYSLCGGAAAAGSGARPARLQIGDYTGTGGIAEWGAHRMQVPYSPAQLSAGSSPAKMRSYSEDPAAGGRRPSLADVLVPPASAEQEHTPIPHRSPAPSPQIIRSMSLTPGASPAVRNSTMVKADATALIDQMFASASRQLAVPEDSGGKSGSTADGTDSVGSQAMGTAARNCLSVVCEED</sequence>
<dbReference type="OrthoDB" id="185175at2759"/>
<feature type="compositionally biased region" description="Polar residues" evidence="1">
    <location>
        <begin position="244"/>
        <end position="254"/>
    </location>
</feature>
<feature type="compositionally biased region" description="Low complexity" evidence="1">
    <location>
        <begin position="21"/>
        <end position="31"/>
    </location>
</feature>
<feature type="region of interest" description="Disordered" evidence="1">
    <location>
        <begin position="1"/>
        <end position="34"/>
    </location>
</feature>
<dbReference type="AlphaFoldDB" id="A0A9W8D0T1"/>
<dbReference type="CDD" id="cd00821">
    <property type="entry name" value="PH"/>
    <property type="match status" value="1"/>
</dbReference>
<protein>
    <recommendedName>
        <fullName evidence="4">PH domain-containing protein</fullName>
    </recommendedName>
</protein>
<reference evidence="2" key="1">
    <citation type="submission" date="2022-07" db="EMBL/GenBank/DDBJ databases">
        <title>Phylogenomic reconstructions and comparative analyses of Kickxellomycotina fungi.</title>
        <authorList>
            <person name="Reynolds N.K."/>
            <person name="Stajich J.E."/>
            <person name="Barry K."/>
            <person name="Grigoriev I.V."/>
            <person name="Crous P."/>
            <person name="Smith M.E."/>
        </authorList>
    </citation>
    <scope>NUCLEOTIDE SEQUENCE</scope>
    <source>
        <strain evidence="2">BCRC 34381</strain>
    </source>
</reference>
<feature type="compositionally biased region" description="Low complexity" evidence="1">
    <location>
        <begin position="221"/>
        <end position="232"/>
    </location>
</feature>
<organism evidence="2 3">
    <name type="scientific">Coemansia biformis</name>
    <dbReference type="NCBI Taxonomy" id="1286918"/>
    <lineage>
        <taxon>Eukaryota</taxon>
        <taxon>Fungi</taxon>
        <taxon>Fungi incertae sedis</taxon>
        <taxon>Zoopagomycota</taxon>
        <taxon>Kickxellomycotina</taxon>
        <taxon>Kickxellomycetes</taxon>
        <taxon>Kickxellales</taxon>
        <taxon>Kickxellaceae</taxon>
        <taxon>Coemansia</taxon>
    </lineage>
</organism>
<dbReference type="Gene3D" id="2.30.29.30">
    <property type="entry name" value="Pleckstrin-homology domain (PH domain)/Phosphotyrosine-binding domain (PTB)"/>
    <property type="match status" value="1"/>
</dbReference>
<feature type="region of interest" description="Disordered" evidence="1">
    <location>
        <begin position="842"/>
        <end position="868"/>
    </location>
</feature>
<feature type="region of interest" description="Disordered" evidence="1">
    <location>
        <begin position="186"/>
        <end position="254"/>
    </location>
</feature>
<dbReference type="InterPro" id="IPR011993">
    <property type="entry name" value="PH-like_dom_sf"/>
</dbReference>
<dbReference type="SUPFAM" id="SSF50729">
    <property type="entry name" value="PH domain-like"/>
    <property type="match status" value="1"/>
</dbReference>
<feature type="region of interest" description="Disordered" evidence="1">
    <location>
        <begin position="399"/>
        <end position="474"/>
    </location>
</feature>
<evidence type="ECO:0000313" key="3">
    <source>
        <dbReference type="Proteomes" id="UP001143981"/>
    </source>
</evidence>
<gene>
    <name evidence="2" type="ORF">LPJ61_000118</name>
</gene>
<proteinExistence type="predicted"/>
<dbReference type="Proteomes" id="UP001143981">
    <property type="component" value="Unassembled WGS sequence"/>
</dbReference>
<evidence type="ECO:0000256" key="1">
    <source>
        <dbReference type="SAM" id="MobiDB-lite"/>
    </source>
</evidence>
<feature type="region of interest" description="Disordered" evidence="1">
    <location>
        <begin position="748"/>
        <end position="817"/>
    </location>
</feature>
<feature type="compositionally biased region" description="Polar residues" evidence="1">
    <location>
        <begin position="452"/>
        <end position="474"/>
    </location>
</feature>
<dbReference type="EMBL" id="JANBOI010000002">
    <property type="protein sequence ID" value="KAJ1736159.1"/>
    <property type="molecule type" value="Genomic_DNA"/>
</dbReference>
<feature type="compositionally biased region" description="Polar residues" evidence="1">
    <location>
        <begin position="64"/>
        <end position="74"/>
    </location>
</feature>
<accession>A0A9W8D0T1</accession>
<name>A0A9W8D0T1_9FUNG</name>
<comment type="caution">
    <text evidence="2">The sequence shown here is derived from an EMBL/GenBank/DDBJ whole genome shotgun (WGS) entry which is preliminary data.</text>
</comment>
<evidence type="ECO:0000313" key="2">
    <source>
        <dbReference type="EMBL" id="KAJ1736159.1"/>
    </source>
</evidence>
<evidence type="ECO:0008006" key="4">
    <source>
        <dbReference type="Google" id="ProtNLM"/>
    </source>
</evidence>